<evidence type="ECO:0000256" key="1">
    <source>
        <dbReference type="ARBA" id="ARBA00022581"/>
    </source>
</evidence>
<keyword evidence="3" id="KW-1100">Inhibition of host NF-kappa-B by virus</keyword>
<sequence length="169" mass="19269">MLVNSGFKIVLGGCLNDRGDNLVHYFSRQGDVTDLIALKEVINDDNRHLLLEHNFSQRQCVHVVVCEDRINAIKKLKVLLEMGADINGQERKGGNTPLHLAVHSNNYKLVEWLCKQPSINKTALNYAQKTPFDIVTERIEKKINNALKEQKKWYKIIHPSGANPSEQEQ</sequence>
<dbReference type="InterPro" id="IPR002110">
    <property type="entry name" value="Ankyrin_rpt"/>
</dbReference>
<name>A0A3G4R995_9VIRU</name>
<evidence type="ECO:0000256" key="4">
    <source>
        <dbReference type="ARBA" id="ARBA00023043"/>
    </source>
</evidence>
<comment type="function">
    <text evidence="5">Suppresses the host immune response through NF-kappa-B inactivation. Possesses ankyrin repeat domains required for NF-kappa-B binding but lacks the regulatory regions required for dissociation from NF-kappa-B and degradation. Therefore, prevents host NF-kappa-B release and subsequent activation.</text>
</comment>
<dbReference type="SUPFAM" id="SSF48403">
    <property type="entry name" value="Ankyrin repeat"/>
    <property type="match status" value="1"/>
</dbReference>
<evidence type="ECO:0000313" key="6">
    <source>
        <dbReference type="EMBL" id="AYU58923.1"/>
    </source>
</evidence>
<proteinExistence type="predicted"/>
<keyword evidence="1" id="KW-0945">Host-virus interaction</keyword>
<dbReference type="PANTHER" id="PTHR46680:SF3">
    <property type="entry name" value="NF-KAPPA-B INHIBITOR CACTUS"/>
    <property type="match status" value="1"/>
</dbReference>
<keyword evidence="2" id="KW-0677">Repeat</keyword>
<dbReference type="InterPro" id="IPR051070">
    <property type="entry name" value="NF-kappa-B_inhibitor"/>
</dbReference>
<dbReference type="SMART" id="SM00248">
    <property type="entry name" value="ANK"/>
    <property type="match status" value="2"/>
</dbReference>
<evidence type="ECO:0000256" key="3">
    <source>
        <dbReference type="ARBA" id="ARBA00022863"/>
    </source>
</evidence>
<keyword evidence="4" id="KW-0040">ANK repeat</keyword>
<reference evidence="6" key="1">
    <citation type="submission" date="2018-02" db="EMBL/GenBank/DDBJ databases">
        <title>Identification of a novel virus in wasp, Microplitis similis bracovirus: a possible new species of Polydnaviridae.</title>
        <authorList>
            <person name="He L."/>
            <person name="Yu H."/>
            <person name="Ouyang Y."/>
            <person name="Peng J."/>
            <person name="Huang G."/>
        </authorList>
    </citation>
    <scope>NUCLEOTIDE SEQUENCE</scope>
</reference>
<dbReference type="EMBL" id="MG953192">
    <property type="protein sequence ID" value="AYU58923.1"/>
    <property type="molecule type" value="Genomic_DNA"/>
</dbReference>
<protein>
    <submittedName>
        <fullName evidence="6">Ankyrin 4</fullName>
    </submittedName>
</protein>
<dbReference type="Gene3D" id="1.25.40.20">
    <property type="entry name" value="Ankyrin repeat-containing domain"/>
    <property type="match status" value="1"/>
</dbReference>
<dbReference type="Pfam" id="PF13637">
    <property type="entry name" value="Ank_4"/>
    <property type="match status" value="1"/>
</dbReference>
<dbReference type="GO" id="GO:0051059">
    <property type="term" value="F:NF-kappaB binding"/>
    <property type="evidence" value="ECO:0007669"/>
    <property type="project" value="TreeGrafter"/>
</dbReference>
<evidence type="ECO:0000256" key="5">
    <source>
        <dbReference type="ARBA" id="ARBA00037244"/>
    </source>
</evidence>
<dbReference type="GO" id="GO:0085034">
    <property type="term" value="P:symbiont-mediated suppression of host NF-kappaB cascade"/>
    <property type="evidence" value="ECO:0007669"/>
    <property type="project" value="UniProtKB-KW"/>
</dbReference>
<organism evidence="6">
    <name type="scientific">Microplitis similis bracovirus</name>
    <dbReference type="NCBI Taxonomy" id="2487141"/>
    <lineage>
        <taxon>Viruses</taxon>
        <taxon>Viruses incertae sedis</taxon>
        <taxon>Polydnaviriformidae</taxon>
        <taxon>Bracoviriform</taxon>
    </lineage>
</organism>
<dbReference type="PROSITE" id="PS50088">
    <property type="entry name" value="ANK_REPEAT"/>
    <property type="match status" value="1"/>
</dbReference>
<dbReference type="GO" id="GO:0071356">
    <property type="term" value="P:cellular response to tumor necrosis factor"/>
    <property type="evidence" value="ECO:0007669"/>
    <property type="project" value="TreeGrafter"/>
</dbReference>
<accession>A0A3G4R995</accession>
<evidence type="ECO:0000256" key="2">
    <source>
        <dbReference type="ARBA" id="ARBA00022737"/>
    </source>
</evidence>
<dbReference type="PANTHER" id="PTHR46680">
    <property type="entry name" value="NF-KAPPA-B INHIBITOR ALPHA"/>
    <property type="match status" value="1"/>
</dbReference>
<dbReference type="InterPro" id="IPR036770">
    <property type="entry name" value="Ankyrin_rpt-contain_sf"/>
</dbReference>
<dbReference type="PROSITE" id="PS50297">
    <property type="entry name" value="ANK_REP_REGION"/>
    <property type="match status" value="1"/>
</dbReference>